<evidence type="ECO:0000313" key="11">
    <source>
        <dbReference type="EMBL" id="NMG03318.1"/>
    </source>
</evidence>
<evidence type="ECO:0000256" key="9">
    <source>
        <dbReference type="ARBA" id="ARBA00038276"/>
    </source>
</evidence>
<comment type="similarity">
    <text evidence="9">Belongs to the MntA antitoxin family.</text>
</comment>
<dbReference type="Proteomes" id="UP000599523">
    <property type="component" value="Unassembled WGS sequence"/>
</dbReference>
<evidence type="ECO:0000256" key="4">
    <source>
        <dbReference type="ARBA" id="ARBA00022695"/>
    </source>
</evidence>
<keyword evidence="3" id="KW-0808">Transferase</keyword>
<evidence type="ECO:0000256" key="7">
    <source>
        <dbReference type="ARBA" id="ARBA00022840"/>
    </source>
</evidence>
<dbReference type="PANTHER" id="PTHR33571:SF14">
    <property type="entry name" value="PROTEIN ADENYLYLTRANSFERASE MJ0435-RELATED"/>
    <property type="match status" value="1"/>
</dbReference>
<organism evidence="11 12">
    <name type="scientific">Azoarcus taiwanensis</name>
    <dbReference type="NCBI Taxonomy" id="666964"/>
    <lineage>
        <taxon>Bacteria</taxon>
        <taxon>Pseudomonadati</taxon>
        <taxon>Pseudomonadota</taxon>
        <taxon>Betaproteobacteria</taxon>
        <taxon>Rhodocyclales</taxon>
        <taxon>Zoogloeaceae</taxon>
        <taxon>Azoarcus</taxon>
    </lineage>
</organism>
<protein>
    <recommendedName>
        <fullName evidence="10">Polymerase nucleotidyl transferase domain-containing protein</fullName>
    </recommendedName>
</protein>
<evidence type="ECO:0000313" key="12">
    <source>
        <dbReference type="Proteomes" id="UP000599523"/>
    </source>
</evidence>
<comment type="caution">
    <text evidence="11">The sequence shown here is derived from an EMBL/GenBank/DDBJ whole genome shotgun (WGS) entry which is preliminary data.</text>
</comment>
<gene>
    <name evidence="11" type="ORF">GPA21_10060</name>
</gene>
<evidence type="ECO:0000256" key="1">
    <source>
        <dbReference type="ARBA" id="ARBA00001946"/>
    </source>
</evidence>
<dbReference type="SUPFAM" id="SSF81301">
    <property type="entry name" value="Nucleotidyltransferase"/>
    <property type="match status" value="1"/>
</dbReference>
<evidence type="ECO:0000256" key="8">
    <source>
        <dbReference type="ARBA" id="ARBA00022842"/>
    </source>
</evidence>
<proteinExistence type="inferred from homology"/>
<dbReference type="InterPro" id="IPR043519">
    <property type="entry name" value="NT_sf"/>
</dbReference>
<dbReference type="CDD" id="cd05403">
    <property type="entry name" value="NT_KNTase_like"/>
    <property type="match status" value="1"/>
</dbReference>
<dbReference type="PANTHER" id="PTHR33571">
    <property type="entry name" value="SSL8005 PROTEIN"/>
    <property type="match status" value="1"/>
</dbReference>
<dbReference type="InterPro" id="IPR002934">
    <property type="entry name" value="Polymerase_NTP_transf_dom"/>
</dbReference>
<dbReference type="GO" id="GO:0046872">
    <property type="term" value="F:metal ion binding"/>
    <property type="evidence" value="ECO:0007669"/>
    <property type="project" value="UniProtKB-KW"/>
</dbReference>
<dbReference type="GO" id="GO:0005524">
    <property type="term" value="F:ATP binding"/>
    <property type="evidence" value="ECO:0007669"/>
    <property type="project" value="UniProtKB-KW"/>
</dbReference>
<dbReference type="Pfam" id="PF01909">
    <property type="entry name" value="NTP_transf_2"/>
    <property type="match status" value="1"/>
</dbReference>
<evidence type="ECO:0000256" key="5">
    <source>
        <dbReference type="ARBA" id="ARBA00022723"/>
    </source>
</evidence>
<feature type="domain" description="Polymerase nucleotidyl transferase" evidence="10">
    <location>
        <begin position="10"/>
        <end position="94"/>
    </location>
</feature>
<keyword evidence="12" id="KW-1185">Reference proteome</keyword>
<reference evidence="11" key="1">
    <citation type="submission" date="2019-12" db="EMBL/GenBank/DDBJ databases">
        <title>Comparative genomics gives insights into the taxonomy of the Azoarcus-Aromatoleum group and reveals separate origins of nif in the plant-associated Azoarcus and non-plant-associated Aromatoleum sub-groups.</title>
        <authorList>
            <person name="Lafos M."/>
            <person name="Maluk M."/>
            <person name="Batista M."/>
            <person name="Junghare M."/>
            <person name="Carmona M."/>
            <person name="Faoro H."/>
            <person name="Cruz L.M."/>
            <person name="Battistoni F."/>
            <person name="De Souza E."/>
            <person name="Pedrosa F."/>
            <person name="Chen W.-M."/>
            <person name="Poole P.S."/>
            <person name="Dixon R.A."/>
            <person name="James E.K."/>
        </authorList>
    </citation>
    <scope>NUCLEOTIDE SEQUENCE</scope>
    <source>
        <strain evidence="11">NSC3</strain>
    </source>
</reference>
<keyword evidence="5" id="KW-0479">Metal-binding</keyword>
<dbReference type="AlphaFoldDB" id="A0A972FDA3"/>
<name>A0A972FDA3_9RHOO</name>
<keyword evidence="4" id="KW-0548">Nucleotidyltransferase</keyword>
<evidence type="ECO:0000256" key="2">
    <source>
        <dbReference type="ARBA" id="ARBA00022649"/>
    </source>
</evidence>
<comment type="cofactor">
    <cofactor evidence="1">
        <name>Mg(2+)</name>
        <dbReference type="ChEBI" id="CHEBI:18420"/>
    </cofactor>
</comment>
<evidence type="ECO:0000256" key="6">
    <source>
        <dbReference type="ARBA" id="ARBA00022741"/>
    </source>
</evidence>
<keyword evidence="2" id="KW-1277">Toxin-antitoxin system</keyword>
<sequence length="97" mass="11220">MTRDAILDFLRRHKQEMKETFGVTRIGLFGSYARQTAREDSDVDLVVVIDKDKKTFRNFFSLKRYLEQALGKPIDLGMESALKPVVKHAIKDDILYA</sequence>
<accession>A0A972FDA3</accession>
<dbReference type="Gene3D" id="3.30.460.10">
    <property type="entry name" value="Beta Polymerase, domain 2"/>
    <property type="match status" value="1"/>
</dbReference>
<dbReference type="InterPro" id="IPR052038">
    <property type="entry name" value="Type-VII_TA_antitoxin"/>
</dbReference>
<keyword evidence="7" id="KW-0067">ATP-binding</keyword>
<dbReference type="GO" id="GO:0016779">
    <property type="term" value="F:nucleotidyltransferase activity"/>
    <property type="evidence" value="ECO:0007669"/>
    <property type="project" value="UniProtKB-KW"/>
</dbReference>
<dbReference type="EMBL" id="WTVM01000051">
    <property type="protein sequence ID" value="NMG03318.1"/>
    <property type="molecule type" value="Genomic_DNA"/>
</dbReference>
<evidence type="ECO:0000259" key="10">
    <source>
        <dbReference type="Pfam" id="PF01909"/>
    </source>
</evidence>
<keyword evidence="8" id="KW-0460">Magnesium</keyword>
<keyword evidence="6" id="KW-0547">Nucleotide-binding</keyword>
<dbReference type="RefSeq" id="WP_168988071.1">
    <property type="nucleotide sequence ID" value="NZ_CAWPHM010000277.1"/>
</dbReference>
<evidence type="ECO:0000256" key="3">
    <source>
        <dbReference type="ARBA" id="ARBA00022679"/>
    </source>
</evidence>